<dbReference type="InterPro" id="IPR002397">
    <property type="entry name" value="Cyt_P450_B"/>
</dbReference>
<accession>A0ABX6A0H4</accession>
<sequence>MDQSRVPTDDHAVSAFDSHDPALARDPYPVYERLRSRCPVTWSPSWGGFWVASGHAEVSLAGRDKAFSTGQVLPDGTVQGVTIPPLGQTGRLVPLEQDAPESIKYRRLVASFYSAGRVRERMPELRRLARESVDAVIRDGSCDIVQALTLRVPAIVTMRDIGFPDERWAEIDALLHQALLAAPHDMASARAHAQEITLEILEQVEQHREDGTGGGLIPHLLAATVDGRPVDDEDILSILYLLLLGIDPTSTLTATALLHLAHDHDLRKRLTAEPALLPQAADEFLRWMSPVQGTSRTVTADTSLGGVPLRRGERIFLSWGAANRDPSVFADPDAVLIDRDHRDHLAFGAGPHYCLGAALVRAMFSVMVEEVITRMPDYAIADPAGITYFPDLSSVYGVTALPLTYTPGEPTRTTDPE</sequence>
<dbReference type="PANTHER" id="PTHR46696:SF6">
    <property type="entry name" value="P450, PUTATIVE (EUROFUNG)-RELATED"/>
    <property type="match status" value="1"/>
</dbReference>
<keyword evidence="2" id="KW-0560">Oxidoreductase</keyword>
<geneLocation type="plasmid" evidence="3 4">
    <name>unnamed1</name>
</geneLocation>
<dbReference type="Gene3D" id="1.10.630.10">
    <property type="entry name" value="Cytochrome P450"/>
    <property type="match status" value="1"/>
</dbReference>
<dbReference type="PANTHER" id="PTHR46696">
    <property type="entry name" value="P450, PUTATIVE (EUROFUNG)-RELATED"/>
    <property type="match status" value="1"/>
</dbReference>
<dbReference type="Proteomes" id="UP000324308">
    <property type="component" value="Plasmid unnamed1"/>
</dbReference>
<keyword evidence="4" id="KW-1185">Reference proteome</keyword>
<evidence type="ECO:0000313" key="3">
    <source>
        <dbReference type="EMBL" id="QER90434.1"/>
    </source>
</evidence>
<dbReference type="EMBL" id="CP043960">
    <property type="protein sequence ID" value="QER90434.1"/>
    <property type="molecule type" value="Genomic_DNA"/>
</dbReference>
<comment type="similarity">
    <text evidence="1 2">Belongs to the cytochrome P450 family.</text>
</comment>
<keyword evidence="2" id="KW-0349">Heme</keyword>
<evidence type="ECO:0000256" key="2">
    <source>
        <dbReference type="RuleBase" id="RU000461"/>
    </source>
</evidence>
<dbReference type="InterPro" id="IPR036396">
    <property type="entry name" value="Cyt_P450_sf"/>
</dbReference>
<reference evidence="3 4" key="1">
    <citation type="submission" date="2019-09" db="EMBL/GenBank/DDBJ databases">
        <title>Draft genome sequence of the Ebosin-producing strain Streptomyces sp. 139.</title>
        <authorList>
            <person name="Ai L."/>
            <person name="Geng M."/>
            <person name="Ma M."/>
            <person name="Bai L."/>
        </authorList>
    </citation>
    <scope>NUCLEOTIDE SEQUENCE [LARGE SCALE GENOMIC DNA]</scope>
    <source>
        <strain evidence="3 4">139</strain>
        <plasmid evidence="3 4">unnamed1</plasmid>
    </source>
</reference>
<keyword evidence="3" id="KW-0614">Plasmid</keyword>
<keyword evidence="2" id="KW-0503">Monooxygenase</keyword>
<gene>
    <name evidence="3" type="ORF">F3L20_32715</name>
</gene>
<dbReference type="RefSeq" id="WP_150157709.1">
    <property type="nucleotide sequence ID" value="NZ_CP043960.1"/>
</dbReference>
<dbReference type="Pfam" id="PF00067">
    <property type="entry name" value="p450"/>
    <property type="match status" value="1"/>
</dbReference>
<protein>
    <submittedName>
        <fullName evidence="3">Cytochrome P450</fullName>
    </submittedName>
</protein>
<proteinExistence type="inferred from homology"/>
<evidence type="ECO:0000256" key="1">
    <source>
        <dbReference type="ARBA" id="ARBA00010617"/>
    </source>
</evidence>
<dbReference type="InterPro" id="IPR017972">
    <property type="entry name" value="Cyt_P450_CS"/>
</dbReference>
<keyword evidence="2" id="KW-0479">Metal-binding</keyword>
<name>A0ABX6A0H4_STRTE</name>
<organism evidence="3 4">
    <name type="scientific">Streptomyces tendae</name>
    <dbReference type="NCBI Taxonomy" id="1932"/>
    <lineage>
        <taxon>Bacteria</taxon>
        <taxon>Bacillati</taxon>
        <taxon>Actinomycetota</taxon>
        <taxon>Actinomycetes</taxon>
        <taxon>Kitasatosporales</taxon>
        <taxon>Streptomycetaceae</taxon>
        <taxon>Streptomyces</taxon>
    </lineage>
</organism>
<dbReference type="InterPro" id="IPR001128">
    <property type="entry name" value="Cyt_P450"/>
</dbReference>
<keyword evidence="2" id="KW-0408">Iron</keyword>
<dbReference type="SUPFAM" id="SSF48264">
    <property type="entry name" value="Cytochrome P450"/>
    <property type="match status" value="1"/>
</dbReference>
<dbReference type="PROSITE" id="PS00086">
    <property type="entry name" value="CYTOCHROME_P450"/>
    <property type="match status" value="1"/>
</dbReference>
<evidence type="ECO:0000313" key="4">
    <source>
        <dbReference type="Proteomes" id="UP000324308"/>
    </source>
</evidence>
<dbReference type="PRINTS" id="PR00359">
    <property type="entry name" value="BP450"/>
</dbReference>